<name>A0ABW5T824_9FLAO</name>
<feature type="transmembrane region" description="Helical" evidence="1">
    <location>
        <begin position="87"/>
        <end position="107"/>
    </location>
</feature>
<sequence>MNQYLFIAGTLYFILGLVHSILGEILIFKNLKKSNKIIPTIVTSKLKERHLRIIWATWHLTSLFGWCIGVLLIKIGTRQTEMSADMMQFIITCIAITMLCASFLVFISTKGKHLGWIVLLIIGITPILGMLK</sequence>
<dbReference type="Proteomes" id="UP001597476">
    <property type="component" value="Unassembled WGS sequence"/>
</dbReference>
<evidence type="ECO:0000256" key="1">
    <source>
        <dbReference type="SAM" id="Phobius"/>
    </source>
</evidence>
<dbReference type="RefSeq" id="WP_380289334.1">
    <property type="nucleotide sequence ID" value="NZ_JBHULY010000005.1"/>
</dbReference>
<comment type="caution">
    <text evidence="2">The sequence shown here is derived from an EMBL/GenBank/DDBJ whole genome shotgun (WGS) entry which is preliminary data.</text>
</comment>
<organism evidence="2 3">
    <name type="scientific">Hyunsoonleella rubra</name>
    <dbReference type="NCBI Taxonomy" id="1737062"/>
    <lineage>
        <taxon>Bacteria</taxon>
        <taxon>Pseudomonadati</taxon>
        <taxon>Bacteroidota</taxon>
        <taxon>Flavobacteriia</taxon>
        <taxon>Flavobacteriales</taxon>
        <taxon>Flavobacteriaceae</taxon>
    </lineage>
</organism>
<keyword evidence="1" id="KW-1133">Transmembrane helix</keyword>
<reference evidence="3" key="1">
    <citation type="journal article" date="2019" name="Int. J. Syst. Evol. Microbiol.">
        <title>The Global Catalogue of Microorganisms (GCM) 10K type strain sequencing project: providing services to taxonomists for standard genome sequencing and annotation.</title>
        <authorList>
            <consortium name="The Broad Institute Genomics Platform"/>
            <consortium name="The Broad Institute Genome Sequencing Center for Infectious Disease"/>
            <person name="Wu L."/>
            <person name="Ma J."/>
        </authorList>
    </citation>
    <scope>NUCLEOTIDE SEQUENCE [LARGE SCALE GENOMIC DNA]</scope>
    <source>
        <strain evidence="3">KCTC 42398</strain>
    </source>
</reference>
<accession>A0ABW5T824</accession>
<protein>
    <submittedName>
        <fullName evidence="2">Uncharacterized protein</fullName>
    </submittedName>
</protein>
<evidence type="ECO:0000313" key="2">
    <source>
        <dbReference type="EMBL" id="MFD2725410.1"/>
    </source>
</evidence>
<gene>
    <name evidence="2" type="ORF">ACFSR8_04230</name>
</gene>
<feature type="transmembrane region" description="Helical" evidence="1">
    <location>
        <begin position="53"/>
        <end position="75"/>
    </location>
</feature>
<feature type="transmembrane region" description="Helical" evidence="1">
    <location>
        <begin position="114"/>
        <end position="131"/>
    </location>
</feature>
<proteinExistence type="predicted"/>
<feature type="transmembrane region" description="Helical" evidence="1">
    <location>
        <begin position="6"/>
        <end position="28"/>
    </location>
</feature>
<evidence type="ECO:0000313" key="3">
    <source>
        <dbReference type="Proteomes" id="UP001597476"/>
    </source>
</evidence>
<keyword evidence="1" id="KW-0472">Membrane</keyword>
<keyword evidence="1" id="KW-0812">Transmembrane</keyword>
<keyword evidence="3" id="KW-1185">Reference proteome</keyword>
<dbReference type="EMBL" id="JBHULY010000005">
    <property type="protein sequence ID" value="MFD2725410.1"/>
    <property type="molecule type" value="Genomic_DNA"/>
</dbReference>